<dbReference type="GO" id="GO:0005524">
    <property type="term" value="F:ATP binding"/>
    <property type="evidence" value="ECO:0007669"/>
    <property type="project" value="UniProtKB-KW"/>
</dbReference>
<dbReference type="HOGENOM" id="CLU_008749_1_0_9"/>
<evidence type="ECO:0000259" key="4">
    <source>
        <dbReference type="SMART" id="SM00382"/>
    </source>
</evidence>
<evidence type="ECO:0000256" key="2">
    <source>
        <dbReference type="ARBA" id="ARBA00022741"/>
    </source>
</evidence>
<comment type="similarity">
    <text evidence="1">Belongs to the CbxX/CfxQ family.</text>
</comment>
<dbReference type="FunFam" id="3.40.50.300:FF:000216">
    <property type="entry name" value="Type VII secretion ATPase EccA"/>
    <property type="match status" value="1"/>
</dbReference>
<gene>
    <name evidence="5" type="ORF">GZ22_07280</name>
</gene>
<organism evidence="5 6">
    <name type="scientific">Terribacillus saccharophilus</name>
    <dbReference type="NCBI Taxonomy" id="361277"/>
    <lineage>
        <taxon>Bacteria</taxon>
        <taxon>Bacillati</taxon>
        <taxon>Bacillota</taxon>
        <taxon>Bacilli</taxon>
        <taxon>Bacillales</taxon>
        <taxon>Bacillaceae</taxon>
        <taxon>Terribacillus</taxon>
    </lineage>
</organism>
<protein>
    <submittedName>
        <fullName evidence="5">Stage V sporulation protein K</fullName>
    </submittedName>
</protein>
<dbReference type="GeneID" id="34221123"/>
<dbReference type="InterPro" id="IPR003959">
    <property type="entry name" value="ATPase_AAA_core"/>
</dbReference>
<dbReference type="GO" id="GO:0016887">
    <property type="term" value="F:ATP hydrolysis activity"/>
    <property type="evidence" value="ECO:0007669"/>
    <property type="project" value="InterPro"/>
</dbReference>
<evidence type="ECO:0000313" key="5">
    <source>
        <dbReference type="EMBL" id="AIF66454.1"/>
    </source>
</evidence>
<dbReference type="PRINTS" id="PR00819">
    <property type="entry name" value="CBXCFQXSUPER"/>
</dbReference>
<dbReference type="Gene3D" id="1.10.8.60">
    <property type="match status" value="1"/>
</dbReference>
<dbReference type="AlphaFoldDB" id="A0A075LJ90"/>
<dbReference type="PANTHER" id="PTHR43392">
    <property type="entry name" value="AAA-TYPE ATPASE FAMILY PROTEIN / ANKYRIN REPEAT FAMILY PROTEIN"/>
    <property type="match status" value="1"/>
</dbReference>
<name>A0A075LJ90_9BACI</name>
<keyword evidence="3" id="KW-0067">ATP-binding</keyword>
<keyword evidence="2" id="KW-0547">Nucleotide-binding</keyword>
<dbReference type="Gene3D" id="3.40.50.300">
    <property type="entry name" value="P-loop containing nucleotide triphosphate hydrolases"/>
    <property type="match status" value="1"/>
</dbReference>
<dbReference type="EMBL" id="CP008876">
    <property type="protein sequence ID" value="AIF66454.1"/>
    <property type="molecule type" value="Genomic_DNA"/>
</dbReference>
<dbReference type="PANTHER" id="PTHR43392:SF2">
    <property type="entry name" value="AAA-TYPE ATPASE FAMILY PROTEIN _ ANKYRIN REPEAT FAMILY PROTEIN"/>
    <property type="match status" value="1"/>
</dbReference>
<dbReference type="CDD" id="cd00009">
    <property type="entry name" value="AAA"/>
    <property type="match status" value="1"/>
</dbReference>
<accession>A0A075LJ90</accession>
<evidence type="ECO:0000313" key="6">
    <source>
        <dbReference type="Proteomes" id="UP000027980"/>
    </source>
</evidence>
<dbReference type="InterPro" id="IPR000641">
    <property type="entry name" value="CbxX/CfxQ"/>
</dbReference>
<dbReference type="InterPro" id="IPR050773">
    <property type="entry name" value="CbxX/CfxQ_RuBisCO_ESX"/>
</dbReference>
<dbReference type="SMART" id="SM00382">
    <property type="entry name" value="AAA"/>
    <property type="match status" value="1"/>
</dbReference>
<dbReference type="RefSeq" id="WP_038560418.1">
    <property type="nucleotide sequence ID" value="NZ_CP008876.1"/>
</dbReference>
<dbReference type="OrthoDB" id="9806903at2"/>
<feature type="domain" description="AAA+ ATPase" evidence="4">
    <location>
        <begin position="81"/>
        <end position="217"/>
    </location>
</feature>
<evidence type="ECO:0000256" key="1">
    <source>
        <dbReference type="ARBA" id="ARBA00010378"/>
    </source>
</evidence>
<dbReference type="InterPro" id="IPR027417">
    <property type="entry name" value="P-loop_NTPase"/>
</dbReference>
<dbReference type="KEGG" id="tap:GZ22_07280"/>
<dbReference type="InterPro" id="IPR041627">
    <property type="entry name" value="AAA_lid_6"/>
</dbReference>
<dbReference type="Pfam" id="PF17866">
    <property type="entry name" value="AAA_lid_6"/>
    <property type="match status" value="1"/>
</dbReference>
<proteinExistence type="inferred from homology"/>
<evidence type="ECO:0000256" key="3">
    <source>
        <dbReference type="ARBA" id="ARBA00022840"/>
    </source>
</evidence>
<reference evidence="5 6" key="1">
    <citation type="submission" date="2014-07" db="EMBL/GenBank/DDBJ databases">
        <title>Complete genome sequence of a moderately halophilic bacterium Terribacillus aidingensis MP602, isolated from Cryptomeria fortunei in Tianmu mountain in China.</title>
        <authorList>
            <person name="Wang Y."/>
            <person name="Lu P."/>
            <person name="Zhang L."/>
        </authorList>
    </citation>
    <scope>NUCLEOTIDE SEQUENCE [LARGE SCALE GENOMIC DNA]</scope>
    <source>
        <strain evidence="5 6">MP602</strain>
    </source>
</reference>
<sequence length="306" mass="35026">MEAQVTNAKGKINIVLKNRQQETEQLQSGTVKRDIDPFRHIDQEFSTFIGMEKLKKTIKEIYANVHINGKREAAGLKQEKQVLHMLFEGNPGTGKTTVARKLASVFHDMNVLDKGHFIEAERADLVGEYIGHTAQKTRALVQRAMGGILFIDEAYSLARGGEKDFGKEAIDTLVKHMEDASNRFILILAGYPREMGHFMSLNPGLRSRFPIQLEFPDYKSEQLMDIAKGMFAEKEYQLTKEAEWKLKEIIVQQKAKRTADFSNARFVRNIIEKSIRMQAVRLVRYDHHLSTEELMKVTVADLSQEE</sequence>
<dbReference type="Pfam" id="PF00004">
    <property type="entry name" value="AAA"/>
    <property type="match status" value="1"/>
</dbReference>
<dbReference type="Proteomes" id="UP000027980">
    <property type="component" value="Chromosome"/>
</dbReference>
<dbReference type="SUPFAM" id="SSF52540">
    <property type="entry name" value="P-loop containing nucleoside triphosphate hydrolases"/>
    <property type="match status" value="1"/>
</dbReference>
<dbReference type="InterPro" id="IPR003593">
    <property type="entry name" value="AAA+_ATPase"/>
</dbReference>